<evidence type="ECO:0000313" key="2">
    <source>
        <dbReference type="EMBL" id="PHJ20475.1"/>
    </source>
</evidence>
<dbReference type="EMBL" id="MIGC01002745">
    <property type="protein sequence ID" value="PHJ20475.1"/>
    <property type="molecule type" value="Genomic_DNA"/>
</dbReference>
<keyword evidence="1" id="KW-0472">Membrane</keyword>
<gene>
    <name evidence="2" type="ORF">CSUI_005693</name>
</gene>
<comment type="caution">
    <text evidence="2">The sequence shown here is derived from an EMBL/GenBank/DDBJ whole genome shotgun (WGS) entry which is preliminary data.</text>
</comment>
<dbReference type="Proteomes" id="UP000221165">
    <property type="component" value="Unassembled WGS sequence"/>
</dbReference>
<evidence type="ECO:0000256" key="1">
    <source>
        <dbReference type="SAM" id="Phobius"/>
    </source>
</evidence>
<organism evidence="2 3">
    <name type="scientific">Cystoisospora suis</name>
    <dbReference type="NCBI Taxonomy" id="483139"/>
    <lineage>
        <taxon>Eukaryota</taxon>
        <taxon>Sar</taxon>
        <taxon>Alveolata</taxon>
        <taxon>Apicomplexa</taxon>
        <taxon>Conoidasida</taxon>
        <taxon>Coccidia</taxon>
        <taxon>Eucoccidiorida</taxon>
        <taxon>Eimeriorina</taxon>
        <taxon>Sarcocystidae</taxon>
        <taxon>Cystoisospora</taxon>
    </lineage>
</organism>
<keyword evidence="1" id="KW-1133">Transmembrane helix</keyword>
<name>A0A2C6KWM9_9APIC</name>
<accession>A0A2C6KWM9</accession>
<keyword evidence="1" id="KW-0812">Transmembrane</keyword>
<feature type="transmembrane region" description="Helical" evidence="1">
    <location>
        <begin position="20"/>
        <end position="41"/>
    </location>
</feature>
<feature type="non-terminal residue" evidence="2">
    <location>
        <position position="1"/>
    </location>
</feature>
<protein>
    <submittedName>
        <fullName evidence="2">Uncharacterized protein</fullName>
    </submittedName>
</protein>
<reference evidence="2 3" key="1">
    <citation type="journal article" date="2017" name="Int. J. Parasitol.">
        <title>The genome of the protozoan parasite Cystoisospora suis and a reverse vaccinology approach to identify vaccine candidates.</title>
        <authorList>
            <person name="Palmieri N."/>
            <person name="Shrestha A."/>
            <person name="Ruttkowski B."/>
            <person name="Beck T."/>
            <person name="Vogl C."/>
            <person name="Tomley F."/>
            <person name="Blake D.P."/>
            <person name="Joachim A."/>
        </authorList>
    </citation>
    <scope>NUCLEOTIDE SEQUENCE [LARGE SCALE GENOMIC DNA]</scope>
    <source>
        <strain evidence="2 3">Wien I</strain>
    </source>
</reference>
<keyword evidence="3" id="KW-1185">Reference proteome</keyword>
<dbReference type="RefSeq" id="XP_067922163.1">
    <property type="nucleotide sequence ID" value="XM_068065863.1"/>
</dbReference>
<evidence type="ECO:0000313" key="3">
    <source>
        <dbReference type="Proteomes" id="UP000221165"/>
    </source>
</evidence>
<dbReference type="AlphaFoldDB" id="A0A2C6KWM9"/>
<dbReference type="GeneID" id="94429074"/>
<proteinExistence type="predicted"/>
<sequence length="110" mass="12139">TLNSLSFSSSFFFPTSFFPFIFSLCFLFFSSSLFSCSATVLKRAGGSLLFSHTSRQAVTSYLAKERKSLLLSGQEEEMLFSLSSRASSSSNAVSLILLAWVTHLFPLQIP</sequence>
<dbReference type="VEuPathDB" id="ToxoDB:CSUI_005693"/>